<evidence type="ECO:0000313" key="1">
    <source>
        <dbReference type="EMBL" id="RZB83330.1"/>
    </source>
</evidence>
<organism evidence="1 2">
    <name type="scientific">Glycine soja</name>
    <name type="common">Wild soybean</name>
    <dbReference type="NCBI Taxonomy" id="3848"/>
    <lineage>
        <taxon>Eukaryota</taxon>
        <taxon>Viridiplantae</taxon>
        <taxon>Streptophyta</taxon>
        <taxon>Embryophyta</taxon>
        <taxon>Tracheophyta</taxon>
        <taxon>Spermatophyta</taxon>
        <taxon>Magnoliopsida</taxon>
        <taxon>eudicotyledons</taxon>
        <taxon>Gunneridae</taxon>
        <taxon>Pentapetalae</taxon>
        <taxon>rosids</taxon>
        <taxon>fabids</taxon>
        <taxon>Fabales</taxon>
        <taxon>Fabaceae</taxon>
        <taxon>Papilionoideae</taxon>
        <taxon>50 kb inversion clade</taxon>
        <taxon>NPAAA clade</taxon>
        <taxon>indigoferoid/millettioid clade</taxon>
        <taxon>Phaseoleae</taxon>
        <taxon>Glycine</taxon>
        <taxon>Glycine subgen. Soja</taxon>
    </lineage>
</organism>
<evidence type="ECO:0000313" key="2">
    <source>
        <dbReference type="Proteomes" id="UP000289340"/>
    </source>
</evidence>
<protein>
    <submittedName>
        <fullName evidence="1">Uncharacterized protein</fullName>
    </submittedName>
</protein>
<sequence>MDSSTVTRRCPLQICVRETTTTPPHQEHHLRTNYLGQPLLRAPPPTRPKSTRVISGHQIRIKAIKIGGAKEVWHWFRDERHNILFEVIGRFAGKIRY</sequence>
<name>A0A445IBC8_GLYSO</name>
<proteinExistence type="predicted"/>
<reference evidence="1 2" key="1">
    <citation type="submission" date="2018-09" db="EMBL/GenBank/DDBJ databases">
        <title>A high-quality reference genome of wild soybean provides a powerful tool to mine soybean genomes.</title>
        <authorList>
            <person name="Xie M."/>
            <person name="Chung C.Y.L."/>
            <person name="Li M.-W."/>
            <person name="Wong F.-L."/>
            <person name="Chan T.-F."/>
            <person name="Lam H.-M."/>
        </authorList>
    </citation>
    <scope>NUCLEOTIDE SEQUENCE [LARGE SCALE GENOMIC DNA]</scope>
    <source>
        <strain evidence="2">cv. W05</strain>
        <tissue evidence="1">Hypocotyl of etiolated seedlings</tissue>
    </source>
</reference>
<dbReference type="Proteomes" id="UP000289340">
    <property type="component" value="Chromosome 11"/>
</dbReference>
<gene>
    <name evidence="1" type="ORF">D0Y65_032056</name>
</gene>
<dbReference type="EMBL" id="QZWG01000011">
    <property type="protein sequence ID" value="RZB83330.1"/>
    <property type="molecule type" value="Genomic_DNA"/>
</dbReference>
<keyword evidence="2" id="KW-1185">Reference proteome</keyword>
<comment type="caution">
    <text evidence="1">The sequence shown here is derived from an EMBL/GenBank/DDBJ whole genome shotgun (WGS) entry which is preliminary data.</text>
</comment>
<dbReference type="AlphaFoldDB" id="A0A445IBC8"/>
<accession>A0A445IBC8</accession>